<feature type="domain" description="Tyrosine specific protein phosphatases" evidence="8">
    <location>
        <begin position="221"/>
        <end position="292"/>
    </location>
</feature>
<dbReference type="InterPro" id="IPR029021">
    <property type="entry name" value="Prot-tyrosine_phosphatase-like"/>
</dbReference>
<dbReference type="SUPFAM" id="SSF52799">
    <property type="entry name" value="(Phosphotyrosine protein) phosphatases II"/>
    <property type="match status" value="2"/>
</dbReference>
<proteinExistence type="inferred from homology"/>
<feature type="compositionally biased region" description="Polar residues" evidence="6">
    <location>
        <begin position="1"/>
        <end position="20"/>
    </location>
</feature>
<keyword evidence="10" id="KW-1185">Reference proteome</keyword>
<feature type="region of interest" description="Disordered" evidence="6">
    <location>
        <begin position="1"/>
        <end position="26"/>
    </location>
</feature>
<evidence type="ECO:0000256" key="6">
    <source>
        <dbReference type="SAM" id="MobiDB-lite"/>
    </source>
</evidence>
<organism evidence="9 10">
    <name type="scientific">Amblyomma americanum</name>
    <name type="common">Lone star tick</name>
    <dbReference type="NCBI Taxonomy" id="6943"/>
    <lineage>
        <taxon>Eukaryota</taxon>
        <taxon>Metazoa</taxon>
        <taxon>Ecdysozoa</taxon>
        <taxon>Arthropoda</taxon>
        <taxon>Chelicerata</taxon>
        <taxon>Arachnida</taxon>
        <taxon>Acari</taxon>
        <taxon>Parasitiformes</taxon>
        <taxon>Ixodida</taxon>
        <taxon>Ixodoidea</taxon>
        <taxon>Ixodidae</taxon>
        <taxon>Amblyomminae</taxon>
        <taxon>Amblyomma</taxon>
    </lineage>
</organism>
<dbReference type="Pfam" id="PF00102">
    <property type="entry name" value="Y_phosphatase"/>
    <property type="match status" value="2"/>
</dbReference>
<dbReference type="InterPro" id="IPR003595">
    <property type="entry name" value="Tyr_Pase_cat"/>
</dbReference>
<dbReference type="FunFam" id="3.90.190.10:FF:000185">
    <property type="entry name" value="Predicted protein"/>
    <property type="match status" value="1"/>
</dbReference>
<dbReference type="SMART" id="SM00404">
    <property type="entry name" value="PTPc_motif"/>
    <property type="match status" value="2"/>
</dbReference>
<dbReference type="InterPro" id="IPR000242">
    <property type="entry name" value="PTP_cat"/>
</dbReference>
<dbReference type="EMBL" id="JARKHS020015241">
    <property type="protein sequence ID" value="KAK8774600.1"/>
    <property type="molecule type" value="Genomic_DNA"/>
</dbReference>
<dbReference type="InterPro" id="IPR050348">
    <property type="entry name" value="Protein-Tyr_Phosphatase"/>
</dbReference>
<evidence type="ECO:0000256" key="1">
    <source>
        <dbReference type="ARBA" id="ARBA00009580"/>
    </source>
</evidence>
<evidence type="ECO:0000256" key="5">
    <source>
        <dbReference type="ARBA" id="ARBA00051722"/>
    </source>
</evidence>
<dbReference type="EC" id="3.1.3.48" evidence="2"/>
<dbReference type="SMART" id="SM00194">
    <property type="entry name" value="PTPc"/>
    <property type="match status" value="2"/>
</dbReference>
<comment type="caution">
    <text evidence="9">The sequence shown here is derived from an EMBL/GenBank/DDBJ whole genome shotgun (WGS) entry which is preliminary data.</text>
</comment>
<evidence type="ECO:0000256" key="2">
    <source>
        <dbReference type="ARBA" id="ARBA00013064"/>
    </source>
</evidence>
<dbReference type="InterPro" id="IPR016130">
    <property type="entry name" value="Tyr_Pase_AS"/>
</dbReference>
<dbReference type="AlphaFoldDB" id="A0AAQ4EIT1"/>
<sequence>MSKSRMTLNMESSDSVNMTAVPNGGRPSKPVPVKCLQEHVIHGQAKGVLEEEYMTTPKGQLHPWDVAIKAENKSKNRYGNILPYDHSRVVLAPLPDFDTSDYINASYVPGYRCPRKYIATQGPKQTTLTDFWRMVWQEGSCKVVMLTNLKDQDKTKCAPYWTETSQRYGKFVVTLMKTDTEVDFVVREFQLELESKTRTVVQFHFTTWPDHGVPLYPDSLLAFLRRIRDFQPHDDHPVIVHCSGGIGRTGTLILVDSMLAQAEAESEVDLVSQLHAMRQCRVNLVESLEQYIFAYMALVEILCFKDHKLSVKDFVSLYQKLKAKGQATGKSAIELEYEELAQACPPPGPEDYNSAREDKNAAKNRSSKILAGDSRRPFLSVTADGSKSDYINAVYVDGFKRQKAYLVTQMPLPETVNDFWEMLAASGSVTLVTLGPLEDETSPQFWPDLKCAVRYGKVLVEHTDTQDFRGLLVRTFNVTEGSRPARILKQFHSHSWKRSLSVPSSCDVVLEILQHADRWQMQAEGRAVVVQCLDGCLQCGLYCVSAAICDQLKLEQELDVFRSVHNVRSSRPEFIVDPEQYEFCYDLALNFLDSFETYSNFQ</sequence>
<evidence type="ECO:0000313" key="10">
    <source>
        <dbReference type="Proteomes" id="UP001321473"/>
    </source>
</evidence>
<feature type="domain" description="Tyrosine-protein phosphatase" evidence="7">
    <location>
        <begin position="49"/>
        <end position="301"/>
    </location>
</feature>
<evidence type="ECO:0000313" key="9">
    <source>
        <dbReference type="EMBL" id="KAK8774600.1"/>
    </source>
</evidence>
<evidence type="ECO:0000256" key="4">
    <source>
        <dbReference type="ARBA" id="ARBA00022912"/>
    </source>
</evidence>
<gene>
    <name evidence="9" type="ORF">V5799_010867</name>
</gene>
<dbReference type="PANTHER" id="PTHR19134">
    <property type="entry name" value="RECEPTOR-TYPE TYROSINE-PROTEIN PHOSPHATASE"/>
    <property type="match status" value="1"/>
</dbReference>
<dbReference type="PROSITE" id="PS50055">
    <property type="entry name" value="TYR_PHOSPHATASE_PTP"/>
    <property type="match status" value="2"/>
</dbReference>
<accession>A0AAQ4EIT1</accession>
<keyword evidence="4" id="KW-0904">Protein phosphatase</keyword>
<dbReference type="PROSITE" id="PS50056">
    <property type="entry name" value="TYR_PHOSPHATASE_2"/>
    <property type="match status" value="2"/>
</dbReference>
<name>A0AAQ4EIT1_AMBAM</name>
<reference evidence="9 10" key="1">
    <citation type="journal article" date="2023" name="Arcadia Sci">
        <title>De novo assembly of a long-read Amblyomma americanum tick genome.</title>
        <authorList>
            <person name="Chou S."/>
            <person name="Poskanzer K.E."/>
            <person name="Rollins M."/>
            <person name="Thuy-Boun P.S."/>
        </authorList>
    </citation>
    <scope>NUCLEOTIDE SEQUENCE [LARGE SCALE GENOMIC DNA]</scope>
    <source>
        <strain evidence="9">F_SG_1</strain>
        <tissue evidence="9">Salivary glands</tissue>
    </source>
</reference>
<dbReference type="InterPro" id="IPR000387">
    <property type="entry name" value="Tyr_Pase_dom"/>
</dbReference>
<comment type="catalytic activity">
    <reaction evidence="5">
        <text>O-phospho-L-tyrosyl-[protein] + H2O = L-tyrosyl-[protein] + phosphate</text>
        <dbReference type="Rhea" id="RHEA:10684"/>
        <dbReference type="Rhea" id="RHEA-COMP:10136"/>
        <dbReference type="Rhea" id="RHEA-COMP:20101"/>
        <dbReference type="ChEBI" id="CHEBI:15377"/>
        <dbReference type="ChEBI" id="CHEBI:43474"/>
        <dbReference type="ChEBI" id="CHEBI:46858"/>
        <dbReference type="ChEBI" id="CHEBI:61978"/>
        <dbReference type="EC" id="3.1.3.48"/>
    </reaction>
</comment>
<dbReference type="PROSITE" id="PS00383">
    <property type="entry name" value="TYR_PHOSPHATASE_1"/>
    <property type="match status" value="1"/>
</dbReference>
<dbReference type="GO" id="GO:0004725">
    <property type="term" value="F:protein tyrosine phosphatase activity"/>
    <property type="evidence" value="ECO:0007669"/>
    <property type="project" value="UniProtKB-EC"/>
</dbReference>
<dbReference type="Gene3D" id="3.90.190.10">
    <property type="entry name" value="Protein tyrosine phosphatase superfamily"/>
    <property type="match status" value="2"/>
</dbReference>
<evidence type="ECO:0000259" key="8">
    <source>
        <dbReference type="PROSITE" id="PS50056"/>
    </source>
</evidence>
<dbReference type="FunFam" id="3.90.190.10:FF:000102">
    <property type="entry name" value="Receptor-type tyrosine-protein phosphatase"/>
    <property type="match status" value="1"/>
</dbReference>
<dbReference type="PRINTS" id="PR00700">
    <property type="entry name" value="PRTYPHPHTASE"/>
</dbReference>
<protein>
    <recommendedName>
        <fullName evidence="2">protein-tyrosine-phosphatase</fullName>
        <ecNumber evidence="2">3.1.3.48</ecNumber>
    </recommendedName>
</protein>
<feature type="domain" description="Tyrosine specific protein phosphatases" evidence="8">
    <location>
        <begin position="507"/>
        <end position="582"/>
    </location>
</feature>
<comment type="similarity">
    <text evidence="1">Belongs to the protein-tyrosine phosphatase family.</text>
</comment>
<dbReference type="Proteomes" id="UP001321473">
    <property type="component" value="Unassembled WGS sequence"/>
</dbReference>
<evidence type="ECO:0000256" key="3">
    <source>
        <dbReference type="ARBA" id="ARBA00022801"/>
    </source>
</evidence>
<dbReference type="PANTHER" id="PTHR19134:SF562">
    <property type="entry name" value="PROTEIN-TYROSINE-PHOSPHATASE"/>
    <property type="match status" value="1"/>
</dbReference>
<keyword evidence="3" id="KW-0378">Hydrolase</keyword>
<dbReference type="GO" id="GO:0008045">
    <property type="term" value="P:motor neuron axon guidance"/>
    <property type="evidence" value="ECO:0007669"/>
    <property type="project" value="TreeGrafter"/>
</dbReference>
<feature type="domain" description="Tyrosine-protein phosphatase" evidence="7">
    <location>
        <begin position="333"/>
        <end position="591"/>
    </location>
</feature>
<evidence type="ECO:0000259" key="7">
    <source>
        <dbReference type="PROSITE" id="PS50055"/>
    </source>
</evidence>
<feature type="region of interest" description="Disordered" evidence="6">
    <location>
        <begin position="346"/>
        <end position="366"/>
    </location>
</feature>